<name>A0AAD7C3N7_9AGAR</name>
<keyword evidence="3 5" id="KW-1133">Transmembrane helix</keyword>
<evidence type="ECO:0000256" key="4">
    <source>
        <dbReference type="ARBA" id="ARBA00023136"/>
    </source>
</evidence>
<feature type="transmembrane region" description="Helical" evidence="5">
    <location>
        <begin position="212"/>
        <end position="231"/>
    </location>
</feature>
<evidence type="ECO:0000256" key="3">
    <source>
        <dbReference type="ARBA" id="ARBA00022989"/>
    </source>
</evidence>
<feature type="transmembrane region" description="Helical" evidence="5">
    <location>
        <begin position="262"/>
        <end position="280"/>
    </location>
</feature>
<dbReference type="Gene3D" id="1.10.357.140">
    <property type="entry name" value="UbiA prenyltransferase"/>
    <property type="match status" value="1"/>
</dbReference>
<dbReference type="CDD" id="cd13965">
    <property type="entry name" value="PT_UbiA_3"/>
    <property type="match status" value="1"/>
</dbReference>
<evidence type="ECO:0000313" key="6">
    <source>
        <dbReference type="EMBL" id="KAJ7638182.1"/>
    </source>
</evidence>
<feature type="transmembrane region" description="Helical" evidence="5">
    <location>
        <begin position="103"/>
        <end position="127"/>
    </location>
</feature>
<feature type="transmembrane region" description="Helical" evidence="5">
    <location>
        <begin position="237"/>
        <end position="253"/>
    </location>
</feature>
<dbReference type="PANTHER" id="PTHR42723">
    <property type="entry name" value="CHLOROPHYLL SYNTHASE"/>
    <property type="match status" value="1"/>
</dbReference>
<dbReference type="GO" id="GO:0016765">
    <property type="term" value="F:transferase activity, transferring alkyl or aryl (other than methyl) groups"/>
    <property type="evidence" value="ECO:0007669"/>
    <property type="project" value="InterPro"/>
</dbReference>
<dbReference type="AlphaFoldDB" id="A0AAD7C3N7"/>
<keyword evidence="7" id="KW-1185">Reference proteome</keyword>
<comment type="subcellular location">
    <subcellularLocation>
        <location evidence="1">Membrane</location>
        <topology evidence="1">Multi-pass membrane protein</topology>
    </subcellularLocation>
</comment>
<dbReference type="Pfam" id="PF01040">
    <property type="entry name" value="UbiA"/>
    <property type="match status" value="1"/>
</dbReference>
<evidence type="ECO:0000256" key="1">
    <source>
        <dbReference type="ARBA" id="ARBA00004141"/>
    </source>
</evidence>
<protein>
    <submittedName>
        <fullName evidence="6">UbiA prenyltransferase family</fullName>
    </submittedName>
</protein>
<evidence type="ECO:0000256" key="5">
    <source>
        <dbReference type="SAM" id="Phobius"/>
    </source>
</evidence>
<dbReference type="InterPro" id="IPR050475">
    <property type="entry name" value="Prenyltransferase_related"/>
</dbReference>
<keyword evidence="4 5" id="KW-0472">Membrane</keyword>
<dbReference type="Proteomes" id="UP001221142">
    <property type="component" value="Unassembled WGS sequence"/>
</dbReference>
<accession>A0AAD7C3N7</accession>
<dbReference type="InterPro" id="IPR000537">
    <property type="entry name" value="UbiA_prenyltransferase"/>
</dbReference>
<dbReference type="PANTHER" id="PTHR42723:SF1">
    <property type="entry name" value="CHLOROPHYLL SYNTHASE, CHLOROPLASTIC"/>
    <property type="match status" value="1"/>
</dbReference>
<dbReference type="GO" id="GO:0016020">
    <property type="term" value="C:membrane"/>
    <property type="evidence" value="ECO:0007669"/>
    <property type="project" value="UniProtKB-SubCell"/>
</dbReference>
<dbReference type="EMBL" id="JARKIF010000005">
    <property type="protein sequence ID" value="KAJ7638182.1"/>
    <property type="molecule type" value="Genomic_DNA"/>
</dbReference>
<evidence type="ECO:0000313" key="7">
    <source>
        <dbReference type="Proteomes" id="UP001221142"/>
    </source>
</evidence>
<keyword evidence="2 5" id="KW-0812">Transmembrane</keyword>
<proteinExistence type="predicted"/>
<sequence>MPPIFNQVCRHIYTAALFTWTDYKTVFFPVTAFACAAGPLHSTSHLVDGWIWIWMHLLMCNVSNQAASKEEDAKNRAWRPLPSGRVTKSQAFVLRWFTVVGCLLWSASYGAGILLISATLFATTFIYDEMGAAGHLIGKNFCNIGGYVAFESGAMLIMGPRTGLDDNSQRALLLSGALIFTTIQAQDFADVEGDAASGRETFPIRAPELSRVVTFIALGFWSIFLSSAWSIGSTCRLVFISLGFYTGIRFYWWRTMETDRRSYLIFCIWLLIAHTLPLHIRSGALGF</sequence>
<gene>
    <name evidence="6" type="ORF">FB45DRAFT_740950</name>
</gene>
<reference evidence="6" key="1">
    <citation type="submission" date="2023-03" db="EMBL/GenBank/DDBJ databases">
        <title>Massive genome expansion in bonnet fungi (Mycena s.s.) driven by repeated elements and novel gene families across ecological guilds.</title>
        <authorList>
            <consortium name="Lawrence Berkeley National Laboratory"/>
            <person name="Harder C.B."/>
            <person name="Miyauchi S."/>
            <person name="Viragh M."/>
            <person name="Kuo A."/>
            <person name="Thoen E."/>
            <person name="Andreopoulos B."/>
            <person name="Lu D."/>
            <person name="Skrede I."/>
            <person name="Drula E."/>
            <person name="Henrissat B."/>
            <person name="Morin E."/>
            <person name="Kohler A."/>
            <person name="Barry K."/>
            <person name="LaButti K."/>
            <person name="Morin E."/>
            <person name="Salamov A."/>
            <person name="Lipzen A."/>
            <person name="Mereny Z."/>
            <person name="Hegedus B."/>
            <person name="Baldrian P."/>
            <person name="Stursova M."/>
            <person name="Weitz H."/>
            <person name="Taylor A."/>
            <person name="Grigoriev I.V."/>
            <person name="Nagy L.G."/>
            <person name="Martin F."/>
            <person name="Kauserud H."/>
        </authorList>
    </citation>
    <scope>NUCLEOTIDE SEQUENCE</scope>
    <source>
        <strain evidence="6">9284</strain>
    </source>
</reference>
<organism evidence="6 7">
    <name type="scientific">Roridomyces roridus</name>
    <dbReference type="NCBI Taxonomy" id="1738132"/>
    <lineage>
        <taxon>Eukaryota</taxon>
        <taxon>Fungi</taxon>
        <taxon>Dikarya</taxon>
        <taxon>Basidiomycota</taxon>
        <taxon>Agaricomycotina</taxon>
        <taxon>Agaricomycetes</taxon>
        <taxon>Agaricomycetidae</taxon>
        <taxon>Agaricales</taxon>
        <taxon>Marasmiineae</taxon>
        <taxon>Mycenaceae</taxon>
        <taxon>Roridomyces</taxon>
    </lineage>
</organism>
<evidence type="ECO:0000256" key="2">
    <source>
        <dbReference type="ARBA" id="ARBA00022692"/>
    </source>
</evidence>
<comment type="caution">
    <text evidence="6">The sequence shown here is derived from an EMBL/GenBank/DDBJ whole genome shotgun (WGS) entry which is preliminary data.</text>
</comment>
<dbReference type="InterPro" id="IPR044878">
    <property type="entry name" value="UbiA_sf"/>
</dbReference>